<dbReference type="InterPro" id="IPR009943">
    <property type="entry name" value="DUF1475"/>
</dbReference>
<evidence type="ECO:0000313" key="1">
    <source>
        <dbReference type="EMBL" id="KAG5541044.1"/>
    </source>
</evidence>
<dbReference type="Pfam" id="PF07343">
    <property type="entry name" value="DUF1475"/>
    <property type="match status" value="1"/>
</dbReference>
<dbReference type="AlphaFoldDB" id="A0AAV6JN48"/>
<dbReference type="EMBL" id="JACTNZ010000007">
    <property type="protein sequence ID" value="KAG5541044.1"/>
    <property type="molecule type" value="Genomic_DNA"/>
</dbReference>
<evidence type="ECO:0000313" key="2">
    <source>
        <dbReference type="Proteomes" id="UP000823749"/>
    </source>
</evidence>
<organism evidence="1 2">
    <name type="scientific">Rhododendron griersonianum</name>
    <dbReference type="NCBI Taxonomy" id="479676"/>
    <lineage>
        <taxon>Eukaryota</taxon>
        <taxon>Viridiplantae</taxon>
        <taxon>Streptophyta</taxon>
        <taxon>Embryophyta</taxon>
        <taxon>Tracheophyta</taxon>
        <taxon>Spermatophyta</taxon>
        <taxon>Magnoliopsida</taxon>
        <taxon>eudicotyledons</taxon>
        <taxon>Gunneridae</taxon>
        <taxon>Pentapetalae</taxon>
        <taxon>asterids</taxon>
        <taxon>Ericales</taxon>
        <taxon>Ericaceae</taxon>
        <taxon>Ericoideae</taxon>
        <taxon>Rhodoreae</taxon>
        <taxon>Rhododendron</taxon>
    </lineage>
</organism>
<name>A0AAV6JN48_9ERIC</name>
<dbReference type="Proteomes" id="UP000823749">
    <property type="component" value="Chromosome 7"/>
</dbReference>
<protein>
    <submittedName>
        <fullName evidence="1">Uncharacterized protein</fullName>
    </submittedName>
</protein>
<proteinExistence type="predicted"/>
<sequence length="53" mass="6088">MVLMMSTASHSTDDVHITFFSITTCTYIFRQLFNLSSQDPVYLVLLKSSNRQV</sequence>
<accession>A0AAV6JN48</accession>
<comment type="caution">
    <text evidence="1">The sequence shown here is derived from an EMBL/GenBank/DDBJ whole genome shotgun (WGS) entry which is preliminary data.</text>
</comment>
<gene>
    <name evidence="1" type="ORF">RHGRI_021063</name>
</gene>
<keyword evidence="2" id="KW-1185">Reference proteome</keyword>
<reference evidence="1" key="1">
    <citation type="submission" date="2020-08" db="EMBL/GenBank/DDBJ databases">
        <title>Plant Genome Project.</title>
        <authorList>
            <person name="Zhang R.-G."/>
        </authorList>
    </citation>
    <scope>NUCLEOTIDE SEQUENCE</scope>
    <source>
        <strain evidence="1">WSP0</strain>
        <tissue evidence="1">Leaf</tissue>
    </source>
</reference>